<gene>
    <name evidence="1" type="ORF">SAMN02746098_03079</name>
</gene>
<name>A0A1M5ZAI1_9FIRM</name>
<dbReference type="PANTHER" id="PTHR30032:SF8">
    <property type="entry name" value="GERMINATION-SPECIFIC N-ACETYLMURAMOYL-L-ALANINE AMIDASE"/>
    <property type="match status" value="1"/>
</dbReference>
<evidence type="ECO:0000313" key="1">
    <source>
        <dbReference type="EMBL" id="SHI21246.1"/>
    </source>
</evidence>
<dbReference type="EMBL" id="FQXJ01000011">
    <property type="protein sequence ID" value="SHI21246.1"/>
    <property type="molecule type" value="Genomic_DNA"/>
</dbReference>
<sequence length="292" mass="31600">MLKAKLQAPAVNQNIISREKLQRKFRRVRECNLTLVIAPAGYGKTTAVLEWLGKCGLPWAWLSFAPILLVGDSEAAQKKILDYLTANLEADGRVYILGGTAVIGQSFEDRLRDVGIKQTVRLAGSDCYDTSVKIAEQLQVETGTPVVLVSGENYPDALSVSSQREVENEAGRLTGLAAEDLIRIGGEDRYDTSLAIAQYFVPSLSAYSSFGAGSPSRDQAVCIATGNNYPDALADSIYAAKHKAPIILVDYSLSEQVIHYLESGELSKAAIFGEESVVGNDIEQQLRKLAGQ</sequence>
<keyword evidence="2" id="KW-1185">Reference proteome</keyword>
<dbReference type="Pfam" id="PF04122">
    <property type="entry name" value="CW_binding_2"/>
    <property type="match status" value="2"/>
</dbReference>
<organism evidence="1 2">
    <name type="scientific">Desulfosporosinus lacus DSM 15449</name>
    <dbReference type="NCBI Taxonomy" id="1121420"/>
    <lineage>
        <taxon>Bacteria</taxon>
        <taxon>Bacillati</taxon>
        <taxon>Bacillota</taxon>
        <taxon>Clostridia</taxon>
        <taxon>Eubacteriales</taxon>
        <taxon>Desulfitobacteriaceae</taxon>
        <taxon>Desulfosporosinus</taxon>
    </lineage>
</organism>
<dbReference type="Proteomes" id="UP000183954">
    <property type="component" value="Unassembled WGS sequence"/>
</dbReference>
<reference evidence="2" key="1">
    <citation type="submission" date="2016-11" db="EMBL/GenBank/DDBJ databases">
        <authorList>
            <person name="Varghese N."/>
            <person name="Submissions S."/>
        </authorList>
    </citation>
    <scope>NUCLEOTIDE SEQUENCE [LARGE SCALE GENOMIC DNA]</scope>
    <source>
        <strain evidence="2">DSM 15449</strain>
    </source>
</reference>
<dbReference type="AlphaFoldDB" id="A0A1M5ZAI1"/>
<protein>
    <submittedName>
        <fullName evidence="1">Putative cell wall binding repeat 2</fullName>
    </submittedName>
</protein>
<accession>A0A1M5ZAI1</accession>
<dbReference type="InterPro" id="IPR051922">
    <property type="entry name" value="Bact_Sporulation_Assoc"/>
</dbReference>
<dbReference type="PANTHER" id="PTHR30032">
    <property type="entry name" value="N-ACETYLMURAMOYL-L-ALANINE AMIDASE-RELATED"/>
    <property type="match status" value="1"/>
</dbReference>
<dbReference type="STRING" id="1121420.SAMN02746098_03079"/>
<dbReference type="OrthoDB" id="1935856at2"/>
<dbReference type="InterPro" id="IPR007253">
    <property type="entry name" value="Cell_wall-bd_2"/>
</dbReference>
<proteinExistence type="predicted"/>
<dbReference type="RefSeq" id="WP_073030608.1">
    <property type="nucleotide sequence ID" value="NZ_FQXJ01000011.1"/>
</dbReference>
<evidence type="ECO:0000313" key="2">
    <source>
        <dbReference type="Proteomes" id="UP000183954"/>
    </source>
</evidence>
<dbReference type="Gene3D" id="3.40.50.12090">
    <property type="match status" value="1"/>
</dbReference>